<keyword evidence="2" id="KW-1133">Transmembrane helix</keyword>
<feature type="transmembrane region" description="Helical" evidence="2">
    <location>
        <begin position="254"/>
        <end position="275"/>
    </location>
</feature>
<feature type="transmembrane region" description="Helical" evidence="2">
    <location>
        <begin position="167"/>
        <end position="185"/>
    </location>
</feature>
<sequence length="329" mass="33274">MQEPALPEPDGAFVDPGAPVATPEGAVPMATAPPPAGTAADKPTRRATTRSERLAGVPPPAYWLLAALCVATASYFCLARPEQSVRGLFTKSAAYPLDSQLPNLLRLNGGAIMMSGAAAAALGGSGWLRMGPRAADLLRAAMAAQGLAKTFLVACYGINGKRTISPLLLPMEFVLHSFAAAVPLLDLLLRLGGGSAQALSRQLDARLVPPRPAQALATVWYALALLFFLTGAGLTFAVKGAAQRGALPSRPARLLNAGLLAAASVHLWTLLPLVARGEYGWAMVANASTWALAGLASAAGLLASAAGGAGGAAAEGVAETGAAAAVKED</sequence>
<feature type="transmembrane region" description="Helical" evidence="2">
    <location>
        <begin position="140"/>
        <end position="158"/>
    </location>
</feature>
<dbReference type="Proteomes" id="UP000239649">
    <property type="component" value="Unassembled WGS sequence"/>
</dbReference>
<keyword evidence="2" id="KW-0812">Transmembrane</keyword>
<dbReference type="AlphaFoldDB" id="A0A2P6V1J9"/>
<feature type="transmembrane region" description="Helical" evidence="2">
    <location>
        <begin position="61"/>
        <end position="78"/>
    </location>
</feature>
<organism evidence="3 4">
    <name type="scientific">Micractinium conductrix</name>
    <dbReference type="NCBI Taxonomy" id="554055"/>
    <lineage>
        <taxon>Eukaryota</taxon>
        <taxon>Viridiplantae</taxon>
        <taxon>Chlorophyta</taxon>
        <taxon>core chlorophytes</taxon>
        <taxon>Trebouxiophyceae</taxon>
        <taxon>Chlorellales</taxon>
        <taxon>Chlorellaceae</taxon>
        <taxon>Chlorella clade</taxon>
        <taxon>Micractinium</taxon>
    </lineage>
</organism>
<keyword evidence="4" id="KW-1185">Reference proteome</keyword>
<feature type="transmembrane region" description="Helical" evidence="2">
    <location>
        <begin position="219"/>
        <end position="242"/>
    </location>
</feature>
<accession>A0A2P6V1J9</accession>
<evidence type="ECO:0000256" key="1">
    <source>
        <dbReference type="SAM" id="MobiDB-lite"/>
    </source>
</evidence>
<proteinExistence type="predicted"/>
<feature type="transmembrane region" description="Helical" evidence="2">
    <location>
        <begin position="281"/>
        <end position="303"/>
    </location>
</feature>
<protein>
    <submittedName>
        <fullName evidence="3">Uncharacterized protein</fullName>
    </submittedName>
</protein>
<evidence type="ECO:0000313" key="3">
    <source>
        <dbReference type="EMBL" id="PSC67977.1"/>
    </source>
</evidence>
<reference evidence="3 4" key="1">
    <citation type="journal article" date="2018" name="Plant J.">
        <title>Genome sequences of Chlorella sorokiniana UTEX 1602 and Micractinium conductrix SAG 241.80: implications to maltose excretion by a green alga.</title>
        <authorList>
            <person name="Arriola M.B."/>
            <person name="Velmurugan N."/>
            <person name="Zhang Y."/>
            <person name="Plunkett M.H."/>
            <person name="Hondzo H."/>
            <person name="Barney B.M."/>
        </authorList>
    </citation>
    <scope>NUCLEOTIDE SEQUENCE [LARGE SCALE GENOMIC DNA]</scope>
    <source>
        <strain evidence="3 4">SAG 241.80</strain>
    </source>
</reference>
<evidence type="ECO:0000313" key="4">
    <source>
        <dbReference type="Proteomes" id="UP000239649"/>
    </source>
</evidence>
<keyword evidence="2" id="KW-0472">Membrane</keyword>
<feature type="transmembrane region" description="Helical" evidence="2">
    <location>
        <begin position="107"/>
        <end position="128"/>
    </location>
</feature>
<feature type="region of interest" description="Disordered" evidence="1">
    <location>
        <begin position="1"/>
        <end position="52"/>
    </location>
</feature>
<name>A0A2P6V1J9_9CHLO</name>
<gene>
    <name evidence="3" type="ORF">C2E20_8401</name>
</gene>
<evidence type="ECO:0000256" key="2">
    <source>
        <dbReference type="SAM" id="Phobius"/>
    </source>
</evidence>
<dbReference type="EMBL" id="LHPF02000044">
    <property type="protein sequence ID" value="PSC67977.1"/>
    <property type="molecule type" value="Genomic_DNA"/>
</dbReference>
<comment type="caution">
    <text evidence="3">The sequence shown here is derived from an EMBL/GenBank/DDBJ whole genome shotgun (WGS) entry which is preliminary data.</text>
</comment>